<name>A0ACC1RCU7_9HYPO</name>
<keyword evidence="2" id="KW-1185">Reference proteome</keyword>
<dbReference type="Proteomes" id="UP001148629">
    <property type="component" value="Unassembled WGS sequence"/>
</dbReference>
<protein>
    <submittedName>
        <fullName evidence="1">Uncharacterized protein</fullName>
    </submittedName>
</protein>
<comment type="caution">
    <text evidence="1">The sequence shown here is derived from an EMBL/GenBank/DDBJ whole genome shotgun (WGS) entry which is preliminary data.</text>
</comment>
<evidence type="ECO:0000313" key="2">
    <source>
        <dbReference type="Proteomes" id="UP001148629"/>
    </source>
</evidence>
<dbReference type="EMBL" id="JANRMS010004591">
    <property type="protein sequence ID" value="KAJ3507578.1"/>
    <property type="molecule type" value="Genomic_DNA"/>
</dbReference>
<gene>
    <name evidence="1" type="ORF">NM208_g15941</name>
</gene>
<proteinExistence type="predicted"/>
<sequence>MADRYSFSLTTFSPSGKLVQIEYALNAVNQGITALGIKATNGIVLATEKKSSSPLADQSSLAKISNITPNIGMVYSGMGPDYRVLVDRARKVSHTGYKRIYNEYPPTRILVQDVARVMQEATQSAGVRPYGVSLLVAGWDEGIEPEEEETDSDSDNGEKKVNKKTGGIHKGGPMLYQVDPSGSYYPWKATAIGKSATKAKTFLEKRYSEELELEDAIHIALLTLKDNIEGEMNGDTIEIGIVGAPAEHLLGLEGVDGAVGPRFRKLTPQEIEDYLTSL</sequence>
<organism evidence="1 2">
    <name type="scientific">Fusarium decemcellulare</name>
    <dbReference type="NCBI Taxonomy" id="57161"/>
    <lineage>
        <taxon>Eukaryota</taxon>
        <taxon>Fungi</taxon>
        <taxon>Dikarya</taxon>
        <taxon>Ascomycota</taxon>
        <taxon>Pezizomycotina</taxon>
        <taxon>Sordariomycetes</taxon>
        <taxon>Hypocreomycetidae</taxon>
        <taxon>Hypocreales</taxon>
        <taxon>Nectriaceae</taxon>
        <taxon>Fusarium</taxon>
        <taxon>Fusarium decemcellulare species complex</taxon>
    </lineage>
</organism>
<accession>A0ACC1RCU7</accession>
<evidence type="ECO:0000313" key="1">
    <source>
        <dbReference type="EMBL" id="KAJ3507578.1"/>
    </source>
</evidence>
<reference evidence="1" key="1">
    <citation type="submission" date="2022-08" db="EMBL/GenBank/DDBJ databases">
        <title>Genome Sequence of Fusarium decemcellulare.</title>
        <authorList>
            <person name="Buettner E."/>
        </authorList>
    </citation>
    <scope>NUCLEOTIDE SEQUENCE</scope>
    <source>
        <strain evidence="1">Babe19</strain>
    </source>
</reference>